<feature type="chain" id="PRO_5003900588" evidence="1">
    <location>
        <begin position="20"/>
        <end position="832"/>
    </location>
</feature>
<dbReference type="InterPro" id="IPR020008">
    <property type="entry name" value="GlyGly_CTERM"/>
</dbReference>
<gene>
    <name evidence="3" type="ORF">C427_5096</name>
</gene>
<dbReference type="HOGENOM" id="CLU_006338_0_1_6"/>
<dbReference type="RefSeq" id="WP_007641446.1">
    <property type="nucleotide sequence ID" value="NC_020514.1"/>
</dbReference>
<dbReference type="STRING" id="1129794.C427_5096"/>
<keyword evidence="4" id="KW-1185">Reference proteome</keyword>
<name>K6Z2W5_9ALTE</name>
<dbReference type="PANTHER" id="PTHR42834:SF1">
    <property type="entry name" value="ENDONUCLEASE_EXONUCLEASE_PHOSPHATASE FAMILY PROTEIN (AFU_ORTHOLOGUE AFUA_3G09210)"/>
    <property type="match status" value="1"/>
</dbReference>
<feature type="domain" description="Endonuclease/exonuclease/phosphatase" evidence="2">
    <location>
        <begin position="501"/>
        <end position="783"/>
    </location>
</feature>
<dbReference type="InterPro" id="IPR036691">
    <property type="entry name" value="Endo/exonu/phosph_ase_sf"/>
</dbReference>
<reference evidence="3 4" key="1">
    <citation type="journal article" date="2013" name="Genome Announc.">
        <title>Complete Genome Sequence of Glaciecola psychrophila Strain 170T.</title>
        <authorList>
            <person name="Yin J."/>
            <person name="Chen J."/>
            <person name="Liu G."/>
            <person name="Yu Y."/>
            <person name="Song L."/>
            <person name="Wang X."/>
            <person name="Qu X."/>
        </authorList>
    </citation>
    <scope>NUCLEOTIDE SEQUENCE [LARGE SCALE GENOMIC DNA]</scope>
    <source>
        <strain evidence="3 4">170</strain>
    </source>
</reference>
<dbReference type="CDD" id="cd04486">
    <property type="entry name" value="YhcR_OBF_like"/>
    <property type="match status" value="1"/>
</dbReference>
<dbReference type="eggNOG" id="COG2374">
    <property type="taxonomic scope" value="Bacteria"/>
</dbReference>
<evidence type="ECO:0000256" key="1">
    <source>
        <dbReference type="SAM" id="SignalP"/>
    </source>
</evidence>
<dbReference type="EMBL" id="CP003837">
    <property type="protein sequence ID" value="AGH47195.1"/>
    <property type="molecule type" value="Genomic_DNA"/>
</dbReference>
<dbReference type="KEGG" id="gps:C427_5096"/>
<dbReference type="NCBIfam" id="TIGR03501">
    <property type="entry name" value="GlyGly_CTERM"/>
    <property type="match status" value="1"/>
</dbReference>
<dbReference type="AlphaFoldDB" id="K6Z2W5"/>
<feature type="signal peptide" evidence="1">
    <location>
        <begin position="1"/>
        <end position="19"/>
    </location>
</feature>
<dbReference type="OrthoDB" id="9800417at2"/>
<keyword evidence="1" id="KW-0732">Signal</keyword>
<evidence type="ECO:0000259" key="2">
    <source>
        <dbReference type="Pfam" id="PF03372"/>
    </source>
</evidence>
<dbReference type="Gene3D" id="3.60.10.10">
    <property type="entry name" value="Endonuclease/exonuclease/phosphatase"/>
    <property type="match status" value="1"/>
</dbReference>
<dbReference type="SUPFAM" id="SSF56219">
    <property type="entry name" value="DNase I-like"/>
    <property type="match status" value="1"/>
</dbReference>
<dbReference type="InterPro" id="IPR047971">
    <property type="entry name" value="ExeM-like"/>
</dbReference>
<dbReference type="InterPro" id="IPR005135">
    <property type="entry name" value="Endo/exonuclease/phosphatase"/>
</dbReference>
<keyword evidence="3" id="KW-0378">Hydrolase</keyword>
<organism evidence="3 4">
    <name type="scientific">Paraglaciecola psychrophila 170</name>
    <dbReference type="NCBI Taxonomy" id="1129794"/>
    <lineage>
        <taxon>Bacteria</taxon>
        <taxon>Pseudomonadati</taxon>
        <taxon>Pseudomonadota</taxon>
        <taxon>Gammaproteobacteria</taxon>
        <taxon>Alteromonadales</taxon>
        <taxon>Alteromonadaceae</taxon>
        <taxon>Paraglaciecola</taxon>
    </lineage>
</organism>
<dbReference type="PANTHER" id="PTHR42834">
    <property type="entry name" value="ENDONUCLEASE/EXONUCLEASE/PHOSPHATASE FAMILY PROTEIN (AFU_ORTHOLOGUE AFUA_3G09210)"/>
    <property type="match status" value="1"/>
</dbReference>
<accession>K6Z2W5</accession>
<dbReference type="GO" id="GO:0004519">
    <property type="term" value="F:endonuclease activity"/>
    <property type="evidence" value="ECO:0007669"/>
    <property type="project" value="UniProtKB-KW"/>
</dbReference>
<protein>
    <submittedName>
        <fullName evidence="3">Endonuclease I</fullName>
    </submittedName>
</protein>
<keyword evidence="3" id="KW-0255">Endonuclease</keyword>
<dbReference type="Proteomes" id="UP000011864">
    <property type="component" value="Chromosome"/>
</dbReference>
<dbReference type="Pfam" id="PF03372">
    <property type="entry name" value="Exo_endo_phos"/>
    <property type="match status" value="1"/>
</dbReference>
<proteinExistence type="predicted"/>
<dbReference type="NCBIfam" id="NF033681">
    <property type="entry name" value="ExeM_NucH_DNase"/>
    <property type="match status" value="1"/>
</dbReference>
<dbReference type="PATRIC" id="fig|1129794.4.peg.5081"/>
<dbReference type="CDD" id="cd10283">
    <property type="entry name" value="MnuA_DNase1-like"/>
    <property type="match status" value="1"/>
</dbReference>
<sequence>MKLKYPALVAALYISSLQATDLVITGVMDATLTGGTPKAVEIFVVNDIPDLSVCGLGSANNGGGTDGQEFTFEAAAATAGSYLYVASESENFVTFMGFAPTHVGGNALEINGDDGVELFCNDTVIDTFGDINVDGNGEAWEYLDGWAYRNSDTGPDGAAFVIANWTFSGANALDDEATNDSAATKFPIKTFATETSTFGGGGEVAAEVEPVLIGACAEISTLISAIQGPGSASPLVGETLVIEGVVTAATPNLSGFFVQEETTDMDDNALTSEGIFVFYNDTLPVEGEVVRVLGDVSEFYDKTQLEASEILQGCGTETPSIADLVMPFASLDDVEALEGMLVSSAQELLVTNNFGLARYGQATLSSKRLYTPTNIHAPGTDEAIALEASNALDQIILDDGDSSQNPDSIPYPSGGLSAVNSLRLGDTVSTLTAVVDYSFGEYLVIPVGDPTFAGTNPRTDAPDLDLGNLRVASLNVLNYFETIDDGSNICGPAADSSCRGADDAEEFGRQKAKIISAIVAMDADIVGLMEIENNGFDDDSAIADLVAGINAEMGGGTYSILNPGAPIGTDAITVAFIYKPAVVTLEGDAAILTSANSASDDNGDALFDDTKNRPSLNQQFALVENGETIVISVNHFKSKGSSCGAGDDDETTGQGSCNVTRTRAAQALTTFIASEFPDAAALIIGDLNSYAKEDPISLLEEAGYTNVVNTFGGAEAYSYSFNGLLGNLDHALANESALAKTIDVTEWHINADEPIALDYNTRFKSDAQIISFYAADAYRSSDHDPVLVSLQLDAPVEEEPEVEVPVESRSSGGSLSIFLLGLLAMIGIRRKK</sequence>
<evidence type="ECO:0000313" key="3">
    <source>
        <dbReference type="EMBL" id="AGH47195.1"/>
    </source>
</evidence>
<keyword evidence="3" id="KW-0540">Nuclease</keyword>
<evidence type="ECO:0000313" key="4">
    <source>
        <dbReference type="Proteomes" id="UP000011864"/>
    </source>
</evidence>